<dbReference type="Proteomes" id="UP000229498">
    <property type="component" value="Unassembled WGS sequence"/>
</dbReference>
<evidence type="ECO:0000313" key="1">
    <source>
        <dbReference type="EMBL" id="PJK28151.1"/>
    </source>
</evidence>
<reference evidence="1 2" key="1">
    <citation type="submission" date="2017-11" db="EMBL/GenBank/DDBJ databases">
        <title>Draft genome sequence of Rhizobiales bacterium SY3-13.</title>
        <authorList>
            <person name="Sun C."/>
        </authorList>
    </citation>
    <scope>NUCLEOTIDE SEQUENCE [LARGE SCALE GENOMIC DNA]</scope>
    <source>
        <strain evidence="1 2">SY3-13</strain>
    </source>
</reference>
<dbReference type="AlphaFoldDB" id="A0A2M9FXG1"/>
<keyword evidence="2" id="KW-1185">Reference proteome</keyword>
<proteinExistence type="predicted"/>
<sequence length="116" mass="12159">MKFPAADFRRLLILAMLIGLLAPLGAFALGTGHMNHDDGHVYHRHGDGAVPSAVDDHDRVGCSVATPCDHGFCASLALPEPVSVRTPKAARHDGAVDALVDGLASRPMPPPPRPLS</sequence>
<protein>
    <recommendedName>
        <fullName evidence="3">DUF2946 domain-containing protein</fullName>
    </recommendedName>
</protein>
<accession>A0A2M9FXG1</accession>
<comment type="caution">
    <text evidence="1">The sequence shown here is derived from an EMBL/GenBank/DDBJ whole genome shotgun (WGS) entry which is preliminary data.</text>
</comment>
<evidence type="ECO:0000313" key="2">
    <source>
        <dbReference type="Proteomes" id="UP000229498"/>
    </source>
</evidence>
<gene>
    <name evidence="1" type="ORF">CVT23_19165</name>
</gene>
<dbReference type="RefSeq" id="WP_109792867.1">
    <property type="nucleotide sequence ID" value="NZ_PHIG01000048.1"/>
</dbReference>
<dbReference type="EMBL" id="PHIG01000048">
    <property type="protein sequence ID" value="PJK28151.1"/>
    <property type="molecule type" value="Genomic_DNA"/>
</dbReference>
<evidence type="ECO:0008006" key="3">
    <source>
        <dbReference type="Google" id="ProtNLM"/>
    </source>
</evidence>
<name>A0A2M9FXG1_9PROT</name>
<organism evidence="1 2">
    <name type="scientific">Minwuia thermotolerans</name>
    <dbReference type="NCBI Taxonomy" id="2056226"/>
    <lineage>
        <taxon>Bacteria</taxon>
        <taxon>Pseudomonadati</taxon>
        <taxon>Pseudomonadota</taxon>
        <taxon>Alphaproteobacteria</taxon>
        <taxon>Minwuiales</taxon>
        <taxon>Minwuiaceae</taxon>
        <taxon>Minwuia</taxon>
    </lineage>
</organism>